<keyword evidence="2 9" id="KW-0479">Metal-binding</keyword>
<evidence type="ECO:0000256" key="1">
    <source>
        <dbReference type="ARBA" id="ARBA00012343"/>
    </source>
</evidence>
<dbReference type="GO" id="GO:0016020">
    <property type="term" value="C:membrane"/>
    <property type="evidence" value="ECO:0007669"/>
    <property type="project" value="InterPro"/>
</dbReference>
<feature type="binding site" evidence="9">
    <location>
        <position position="147"/>
    </location>
    <ligand>
        <name>Zn(2+)</name>
        <dbReference type="ChEBI" id="CHEBI:29105"/>
        <note>catalytic</note>
    </ligand>
</feature>
<evidence type="ECO:0000256" key="11">
    <source>
        <dbReference type="SAM" id="SignalP"/>
    </source>
</evidence>
<evidence type="ECO:0000313" key="13">
    <source>
        <dbReference type="Proteomes" id="UP000299102"/>
    </source>
</evidence>
<keyword evidence="3 11" id="KW-0732">Signal</keyword>
<feature type="chain" id="PRO_5020035096" description="peptidylamidoglycolate lyase" evidence="11">
    <location>
        <begin position="28"/>
        <end position="296"/>
    </location>
</feature>
<evidence type="ECO:0000256" key="2">
    <source>
        <dbReference type="ARBA" id="ARBA00022723"/>
    </source>
</evidence>
<evidence type="ECO:0000313" key="12">
    <source>
        <dbReference type="EMBL" id="GBP92643.1"/>
    </source>
</evidence>
<evidence type="ECO:0000256" key="3">
    <source>
        <dbReference type="ARBA" id="ARBA00022729"/>
    </source>
</evidence>
<evidence type="ECO:0000256" key="8">
    <source>
        <dbReference type="PIRSR" id="PIRSR600720-1"/>
    </source>
</evidence>
<dbReference type="AlphaFoldDB" id="A0A4C2A0G0"/>
<feature type="repeat" description="NHL" evidence="10">
    <location>
        <begin position="138"/>
        <end position="173"/>
    </location>
</feature>
<name>A0A4C2A0G0_EUMVA</name>
<dbReference type="GO" id="GO:0004598">
    <property type="term" value="F:peptidylamidoglycolate lyase activity"/>
    <property type="evidence" value="ECO:0007669"/>
    <property type="project" value="UniProtKB-EC"/>
</dbReference>
<evidence type="ECO:0000256" key="9">
    <source>
        <dbReference type="PIRSR" id="PIRSR600720-2"/>
    </source>
</evidence>
<protein>
    <recommendedName>
        <fullName evidence="1">peptidylamidoglycolate lyase</fullName>
        <ecNumber evidence="1">4.3.2.5</ecNumber>
    </recommendedName>
</protein>
<organism evidence="12 13">
    <name type="scientific">Eumeta variegata</name>
    <name type="common">Bagworm moth</name>
    <name type="synonym">Eumeta japonica</name>
    <dbReference type="NCBI Taxonomy" id="151549"/>
    <lineage>
        <taxon>Eukaryota</taxon>
        <taxon>Metazoa</taxon>
        <taxon>Ecdysozoa</taxon>
        <taxon>Arthropoda</taxon>
        <taxon>Hexapoda</taxon>
        <taxon>Insecta</taxon>
        <taxon>Pterygota</taxon>
        <taxon>Neoptera</taxon>
        <taxon>Endopterygota</taxon>
        <taxon>Lepidoptera</taxon>
        <taxon>Glossata</taxon>
        <taxon>Ditrysia</taxon>
        <taxon>Tineoidea</taxon>
        <taxon>Psychidae</taxon>
        <taxon>Oiketicinae</taxon>
        <taxon>Eumeta</taxon>
    </lineage>
</organism>
<keyword evidence="9" id="KW-0106">Calcium</keyword>
<keyword evidence="7 12" id="KW-0456">Lyase</keyword>
<dbReference type="GO" id="GO:0006518">
    <property type="term" value="P:peptide metabolic process"/>
    <property type="evidence" value="ECO:0007669"/>
    <property type="project" value="InterPro"/>
</dbReference>
<dbReference type="EMBL" id="BGZK01002293">
    <property type="protein sequence ID" value="GBP92643.1"/>
    <property type="molecule type" value="Genomic_DNA"/>
</dbReference>
<keyword evidence="9" id="KW-0862">Zinc</keyword>
<keyword evidence="6" id="KW-0325">Glycoprotein</keyword>
<dbReference type="OrthoDB" id="10018185at2759"/>
<dbReference type="SUPFAM" id="SSF101898">
    <property type="entry name" value="NHL repeat"/>
    <property type="match status" value="1"/>
</dbReference>
<evidence type="ECO:0000256" key="10">
    <source>
        <dbReference type="PROSITE-ProRule" id="PRU00504"/>
    </source>
</evidence>
<dbReference type="Pfam" id="PF01436">
    <property type="entry name" value="NHL"/>
    <property type="match status" value="1"/>
</dbReference>
<comment type="caution">
    <text evidence="12">The sequence shown here is derived from an EMBL/GenBank/DDBJ whole genome shotgun (WGS) entry which is preliminary data.</text>
</comment>
<dbReference type="GO" id="GO:0005576">
    <property type="term" value="C:extracellular region"/>
    <property type="evidence" value="ECO:0007669"/>
    <property type="project" value="TreeGrafter"/>
</dbReference>
<feature type="signal peptide" evidence="11">
    <location>
        <begin position="1"/>
        <end position="27"/>
    </location>
</feature>
<accession>A0A4C2A0G0</accession>
<dbReference type="InterPro" id="IPR000720">
    <property type="entry name" value="PHM/PAL"/>
</dbReference>
<dbReference type="PROSITE" id="PS51125">
    <property type="entry name" value="NHL"/>
    <property type="match status" value="1"/>
</dbReference>
<proteinExistence type="predicted"/>
<evidence type="ECO:0000256" key="5">
    <source>
        <dbReference type="ARBA" id="ARBA00023157"/>
    </source>
</evidence>
<dbReference type="PANTHER" id="PTHR10680">
    <property type="entry name" value="PEPTIDYL-GLYCINE ALPHA-AMIDATING MONOOXYGENASE"/>
    <property type="match status" value="1"/>
</dbReference>
<gene>
    <name evidence="12" type="primary">Pal1</name>
    <name evidence="12" type="ORF">EVAR_48449_1</name>
</gene>
<sequence length="296" mass="32952">MALLAAPCFWCMLQMFLLVLFAISVLCGTGFSEEGFYPENVYYPNQQDRYTKFKTAIEHLQNEPHWSNNWPDPSIQLGQVSGVAVDNAGRVYVFHRASNSWGANTFNDRNVYQAIGEPAIPHPTILIFNDTGNLIDMWGQNLFYIPHGITVDGAGNVWVTDVALHQVFKFTPQDHTQPALTLGEKCKEFKIANILARKAHIDLYALCLLAASLCAAAQCCASARRGWRCPRLLVLEQGLSDNENLPNDESSDIDLDIGIQHALEDSCESNSEGEESNSEENYCIIVSQPQVLPAEQ</sequence>
<evidence type="ECO:0000256" key="7">
    <source>
        <dbReference type="ARBA" id="ARBA00023239"/>
    </source>
</evidence>
<keyword evidence="13" id="KW-1185">Reference proteome</keyword>
<comment type="cofactor">
    <cofactor evidence="9">
        <name>Zn(2+)</name>
        <dbReference type="ChEBI" id="CHEBI:29105"/>
    </cofactor>
    <text evidence="9">Binds one Zn(2+) ion per subunit.</text>
</comment>
<evidence type="ECO:0000256" key="6">
    <source>
        <dbReference type="ARBA" id="ARBA00023180"/>
    </source>
</evidence>
<keyword evidence="4" id="KW-0677">Repeat</keyword>
<feature type="binding site" evidence="8">
    <location>
        <position position="96"/>
    </location>
    <ligand>
        <name>a protein</name>
        <dbReference type="ChEBI" id="CHEBI:16541"/>
    </ligand>
    <ligandPart>
        <name>C-terminal Xaa-(2S)-2-hydroxyglycine residue</name>
        <dbReference type="ChEBI" id="CHEBI:142768"/>
    </ligandPart>
</feature>
<dbReference type="PRINTS" id="PR00790">
    <property type="entry name" value="PAMONOXGNASE"/>
</dbReference>
<dbReference type="EC" id="4.3.2.5" evidence="1"/>
<keyword evidence="5" id="KW-1015">Disulfide bond</keyword>
<reference evidence="12 13" key="1">
    <citation type="journal article" date="2019" name="Commun. Biol.">
        <title>The bagworm genome reveals a unique fibroin gene that provides high tensile strength.</title>
        <authorList>
            <person name="Kono N."/>
            <person name="Nakamura H."/>
            <person name="Ohtoshi R."/>
            <person name="Tomita M."/>
            <person name="Numata K."/>
            <person name="Arakawa K."/>
        </authorList>
    </citation>
    <scope>NUCLEOTIDE SEQUENCE [LARGE SCALE GENOMIC DNA]</scope>
</reference>
<dbReference type="Proteomes" id="UP000299102">
    <property type="component" value="Unassembled WGS sequence"/>
</dbReference>
<dbReference type="GO" id="GO:0046872">
    <property type="term" value="F:metal ion binding"/>
    <property type="evidence" value="ECO:0007669"/>
    <property type="project" value="UniProtKB-KW"/>
</dbReference>
<feature type="binding site" evidence="9">
    <location>
        <position position="83"/>
    </location>
    <ligand>
        <name>Ca(2+)</name>
        <dbReference type="ChEBI" id="CHEBI:29108"/>
        <note>structural</note>
    </ligand>
</feature>
<dbReference type="InterPro" id="IPR011042">
    <property type="entry name" value="6-blade_b-propeller_TolB-like"/>
</dbReference>
<evidence type="ECO:0000256" key="4">
    <source>
        <dbReference type="ARBA" id="ARBA00022737"/>
    </source>
</evidence>
<dbReference type="InterPro" id="IPR001258">
    <property type="entry name" value="NHL_repeat"/>
</dbReference>
<dbReference type="Gene3D" id="2.120.10.30">
    <property type="entry name" value="TolB, C-terminal domain"/>
    <property type="match status" value="1"/>
</dbReference>
<dbReference type="PANTHER" id="PTHR10680:SF14">
    <property type="entry name" value="PEPTIDYL-GLYCINE ALPHA-AMIDATING MONOOXYGENASE"/>
    <property type="match status" value="1"/>
</dbReference>